<evidence type="ECO:0000313" key="3">
    <source>
        <dbReference type="WBParaSite" id="GPLIN_000737000"/>
    </source>
</evidence>
<reference evidence="2" key="1">
    <citation type="submission" date="2013-12" db="EMBL/GenBank/DDBJ databases">
        <authorList>
            <person name="Aslett M."/>
        </authorList>
    </citation>
    <scope>NUCLEOTIDE SEQUENCE [LARGE SCALE GENOMIC DNA]</scope>
    <source>
        <strain evidence="2">Lindley</strain>
    </source>
</reference>
<dbReference type="Proteomes" id="UP000050741">
    <property type="component" value="Unassembled WGS sequence"/>
</dbReference>
<feature type="region of interest" description="Disordered" evidence="1">
    <location>
        <begin position="138"/>
        <end position="159"/>
    </location>
</feature>
<sequence>MSLSRFQLSNDAADVADSKNLSVVIAFNATGVFNVVCKVEDFKYSVYYACPLRPKGRPCGRKLSDDNTCGGCGVKTTEPLQNLLVRLVLQDIEQPQILQQATMFSAMAEHTILTKQLEEKLGLELNVKINIKEWPSGDDLRPREEQIGGGPEGLERQEADVGNDKEPIFRESSHHVHRIERFALSRYVTEFTLNANSEEPDETLRNAFDQLINRAIQNAESGGRKVAKLGIWLMGKGLNEPILLPARSPDQNNADVLMAELEKLGQSDADEERDGGMDKRTLLLSEPIQIIVTCLTPPTGAAPRFHPLRELAEELLRDAEIPDDLDAYGMEHLDQVQKLWLAPYTHVLKKMA</sequence>
<protein>
    <submittedName>
        <fullName evidence="3">HECT domain-containing protein</fullName>
    </submittedName>
</protein>
<evidence type="ECO:0000256" key="1">
    <source>
        <dbReference type="SAM" id="MobiDB-lite"/>
    </source>
</evidence>
<proteinExistence type="predicted"/>
<accession>A0A183C3C6</accession>
<name>A0A183C3C6_GLOPA</name>
<keyword evidence="2" id="KW-1185">Reference proteome</keyword>
<organism evidence="2 3">
    <name type="scientific">Globodera pallida</name>
    <name type="common">Potato cyst nematode worm</name>
    <name type="synonym">Heterodera pallida</name>
    <dbReference type="NCBI Taxonomy" id="36090"/>
    <lineage>
        <taxon>Eukaryota</taxon>
        <taxon>Metazoa</taxon>
        <taxon>Ecdysozoa</taxon>
        <taxon>Nematoda</taxon>
        <taxon>Chromadorea</taxon>
        <taxon>Rhabditida</taxon>
        <taxon>Tylenchina</taxon>
        <taxon>Tylenchomorpha</taxon>
        <taxon>Tylenchoidea</taxon>
        <taxon>Heteroderidae</taxon>
        <taxon>Heteroderinae</taxon>
        <taxon>Globodera</taxon>
    </lineage>
</organism>
<reference evidence="3" key="3">
    <citation type="submission" date="2016-06" db="UniProtKB">
        <authorList>
            <consortium name="WormBaseParasite"/>
        </authorList>
    </citation>
    <scope>IDENTIFICATION</scope>
</reference>
<dbReference type="WBParaSite" id="GPLIN_000737000">
    <property type="protein sequence ID" value="GPLIN_000737000"/>
    <property type="gene ID" value="GPLIN_000737000"/>
</dbReference>
<reference evidence="2" key="2">
    <citation type="submission" date="2014-05" db="EMBL/GenBank/DDBJ databases">
        <title>The genome and life-stage specific transcriptomes of Globodera pallida elucidate key aspects of plant parasitism by a cyst nematode.</title>
        <authorList>
            <person name="Cotton J.A."/>
            <person name="Lilley C.J."/>
            <person name="Jones L.M."/>
            <person name="Kikuchi T."/>
            <person name="Reid A.J."/>
            <person name="Thorpe P."/>
            <person name="Tsai I.J."/>
            <person name="Beasley H."/>
            <person name="Blok V."/>
            <person name="Cock P.J.A."/>
            <person name="Van den Akker S.E."/>
            <person name="Holroyd N."/>
            <person name="Hunt M."/>
            <person name="Mantelin S."/>
            <person name="Naghra H."/>
            <person name="Pain A."/>
            <person name="Palomares-Rius J.E."/>
            <person name="Zarowiecki M."/>
            <person name="Berriman M."/>
            <person name="Jones J.T."/>
            <person name="Urwin P.E."/>
        </authorList>
    </citation>
    <scope>NUCLEOTIDE SEQUENCE [LARGE SCALE GENOMIC DNA]</scope>
    <source>
        <strain evidence="2">Lindley</strain>
    </source>
</reference>
<dbReference type="AlphaFoldDB" id="A0A183C3C6"/>
<evidence type="ECO:0000313" key="2">
    <source>
        <dbReference type="Proteomes" id="UP000050741"/>
    </source>
</evidence>